<evidence type="ECO:0000313" key="10">
    <source>
        <dbReference type="Proteomes" id="UP000184356"/>
    </source>
</evidence>
<feature type="transmembrane region" description="Helical" evidence="7">
    <location>
        <begin position="121"/>
        <end position="144"/>
    </location>
</feature>
<feature type="domain" description="Rhodopsin" evidence="8">
    <location>
        <begin position="27"/>
        <end position="264"/>
    </location>
</feature>
<dbReference type="GO" id="GO:0016020">
    <property type="term" value="C:membrane"/>
    <property type="evidence" value="ECO:0007669"/>
    <property type="project" value="UniProtKB-SubCell"/>
</dbReference>
<proteinExistence type="inferred from homology"/>
<keyword evidence="4 7" id="KW-0472">Membrane</keyword>
<organism evidence="9 10">
    <name type="scientific">Aspergillus sydowii CBS 593.65</name>
    <dbReference type="NCBI Taxonomy" id="1036612"/>
    <lineage>
        <taxon>Eukaryota</taxon>
        <taxon>Fungi</taxon>
        <taxon>Dikarya</taxon>
        <taxon>Ascomycota</taxon>
        <taxon>Pezizomycotina</taxon>
        <taxon>Eurotiomycetes</taxon>
        <taxon>Eurotiomycetidae</taxon>
        <taxon>Eurotiales</taxon>
        <taxon>Aspergillaceae</taxon>
        <taxon>Aspergillus</taxon>
        <taxon>Aspergillus subgen. Nidulantes</taxon>
    </lineage>
</organism>
<feature type="transmembrane region" description="Helical" evidence="7">
    <location>
        <begin position="234"/>
        <end position="256"/>
    </location>
</feature>
<feature type="compositionally biased region" description="Polar residues" evidence="6">
    <location>
        <begin position="294"/>
        <end position="303"/>
    </location>
</feature>
<feature type="transmembrane region" description="Helical" evidence="7">
    <location>
        <begin position="164"/>
        <end position="188"/>
    </location>
</feature>
<dbReference type="PANTHER" id="PTHR33048">
    <property type="entry name" value="PTH11-LIKE INTEGRAL MEMBRANE PROTEIN (AFU_ORTHOLOGUE AFUA_5G11245)"/>
    <property type="match status" value="1"/>
</dbReference>
<evidence type="ECO:0000256" key="1">
    <source>
        <dbReference type="ARBA" id="ARBA00004141"/>
    </source>
</evidence>
<keyword evidence="3 7" id="KW-1133">Transmembrane helix</keyword>
<comment type="subcellular location">
    <subcellularLocation>
        <location evidence="1">Membrane</location>
        <topology evidence="1">Multi-pass membrane protein</topology>
    </subcellularLocation>
</comment>
<name>A0A1L9T6L5_9EURO</name>
<dbReference type="InterPro" id="IPR049326">
    <property type="entry name" value="Rhodopsin_dom_fungi"/>
</dbReference>
<accession>A0A1L9T6L5</accession>
<evidence type="ECO:0000256" key="4">
    <source>
        <dbReference type="ARBA" id="ARBA00023136"/>
    </source>
</evidence>
<protein>
    <recommendedName>
        <fullName evidence="8">Rhodopsin domain-containing protein</fullName>
    </recommendedName>
</protein>
<evidence type="ECO:0000256" key="7">
    <source>
        <dbReference type="SAM" id="Phobius"/>
    </source>
</evidence>
<dbReference type="VEuPathDB" id="FungiDB:ASPSYDRAFT_93035"/>
<evidence type="ECO:0000256" key="3">
    <source>
        <dbReference type="ARBA" id="ARBA00022989"/>
    </source>
</evidence>
<evidence type="ECO:0000313" key="9">
    <source>
        <dbReference type="EMBL" id="OJJ55011.1"/>
    </source>
</evidence>
<dbReference type="GeneID" id="63768846"/>
<reference evidence="10" key="1">
    <citation type="journal article" date="2017" name="Genome Biol.">
        <title>Comparative genomics reveals high biological diversity and specific adaptations in the industrially and medically important fungal genus Aspergillus.</title>
        <authorList>
            <person name="de Vries R.P."/>
            <person name="Riley R."/>
            <person name="Wiebenga A."/>
            <person name="Aguilar-Osorio G."/>
            <person name="Amillis S."/>
            <person name="Uchima C.A."/>
            <person name="Anderluh G."/>
            <person name="Asadollahi M."/>
            <person name="Askin M."/>
            <person name="Barry K."/>
            <person name="Battaglia E."/>
            <person name="Bayram O."/>
            <person name="Benocci T."/>
            <person name="Braus-Stromeyer S.A."/>
            <person name="Caldana C."/>
            <person name="Canovas D."/>
            <person name="Cerqueira G.C."/>
            <person name="Chen F."/>
            <person name="Chen W."/>
            <person name="Choi C."/>
            <person name="Clum A."/>
            <person name="Dos Santos R.A."/>
            <person name="Damasio A.R."/>
            <person name="Diallinas G."/>
            <person name="Emri T."/>
            <person name="Fekete E."/>
            <person name="Flipphi M."/>
            <person name="Freyberg S."/>
            <person name="Gallo A."/>
            <person name="Gournas C."/>
            <person name="Habgood R."/>
            <person name="Hainaut M."/>
            <person name="Harispe M.L."/>
            <person name="Henrissat B."/>
            <person name="Hilden K.S."/>
            <person name="Hope R."/>
            <person name="Hossain A."/>
            <person name="Karabika E."/>
            <person name="Karaffa L."/>
            <person name="Karanyi Z."/>
            <person name="Krasevec N."/>
            <person name="Kuo A."/>
            <person name="Kusch H."/>
            <person name="LaButti K."/>
            <person name="Lagendijk E.L."/>
            <person name="Lapidus A."/>
            <person name="Levasseur A."/>
            <person name="Lindquist E."/>
            <person name="Lipzen A."/>
            <person name="Logrieco A.F."/>
            <person name="MacCabe A."/>
            <person name="Maekelae M.R."/>
            <person name="Malavazi I."/>
            <person name="Melin P."/>
            <person name="Meyer V."/>
            <person name="Mielnichuk N."/>
            <person name="Miskei M."/>
            <person name="Molnar A.P."/>
            <person name="Mule G."/>
            <person name="Ngan C.Y."/>
            <person name="Orejas M."/>
            <person name="Orosz E."/>
            <person name="Ouedraogo J.P."/>
            <person name="Overkamp K.M."/>
            <person name="Park H.-S."/>
            <person name="Perrone G."/>
            <person name="Piumi F."/>
            <person name="Punt P.J."/>
            <person name="Ram A.F."/>
            <person name="Ramon A."/>
            <person name="Rauscher S."/>
            <person name="Record E."/>
            <person name="Riano-Pachon D.M."/>
            <person name="Robert V."/>
            <person name="Roehrig J."/>
            <person name="Ruller R."/>
            <person name="Salamov A."/>
            <person name="Salih N.S."/>
            <person name="Samson R.A."/>
            <person name="Sandor E."/>
            <person name="Sanguinetti M."/>
            <person name="Schuetze T."/>
            <person name="Sepcic K."/>
            <person name="Shelest E."/>
            <person name="Sherlock G."/>
            <person name="Sophianopoulou V."/>
            <person name="Squina F.M."/>
            <person name="Sun H."/>
            <person name="Susca A."/>
            <person name="Todd R.B."/>
            <person name="Tsang A."/>
            <person name="Unkles S.E."/>
            <person name="van de Wiele N."/>
            <person name="van Rossen-Uffink D."/>
            <person name="Oliveira J.V."/>
            <person name="Vesth T.C."/>
            <person name="Visser J."/>
            <person name="Yu J.-H."/>
            <person name="Zhou M."/>
            <person name="Andersen M.R."/>
            <person name="Archer D.B."/>
            <person name="Baker S.E."/>
            <person name="Benoit I."/>
            <person name="Brakhage A.A."/>
            <person name="Braus G.H."/>
            <person name="Fischer R."/>
            <person name="Frisvad J.C."/>
            <person name="Goldman G.H."/>
            <person name="Houbraken J."/>
            <person name="Oakley B."/>
            <person name="Pocsi I."/>
            <person name="Scazzocchio C."/>
            <person name="Seiboth B."/>
            <person name="vanKuyk P.A."/>
            <person name="Wortman J."/>
            <person name="Dyer P.S."/>
            <person name="Grigoriev I.V."/>
        </authorList>
    </citation>
    <scope>NUCLEOTIDE SEQUENCE [LARGE SCALE GENOMIC DNA]</scope>
    <source>
        <strain evidence="10">CBS 593.65</strain>
    </source>
</reference>
<evidence type="ECO:0000256" key="2">
    <source>
        <dbReference type="ARBA" id="ARBA00022692"/>
    </source>
</evidence>
<evidence type="ECO:0000256" key="6">
    <source>
        <dbReference type="SAM" id="MobiDB-lite"/>
    </source>
</evidence>
<dbReference type="OrthoDB" id="5329176at2759"/>
<evidence type="ECO:0000259" key="8">
    <source>
        <dbReference type="Pfam" id="PF20684"/>
    </source>
</evidence>
<comment type="similarity">
    <text evidence="5">Belongs to the SAT4 family.</text>
</comment>
<feature type="transmembrane region" description="Helical" evidence="7">
    <location>
        <begin position="6"/>
        <end position="31"/>
    </location>
</feature>
<dbReference type="RefSeq" id="XP_040698817.1">
    <property type="nucleotide sequence ID" value="XM_040852773.1"/>
</dbReference>
<feature type="transmembrane region" description="Helical" evidence="7">
    <location>
        <begin position="43"/>
        <end position="63"/>
    </location>
</feature>
<feature type="transmembrane region" description="Helical" evidence="7">
    <location>
        <begin position="200"/>
        <end position="222"/>
    </location>
</feature>
<dbReference type="AlphaFoldDB" id="A0A1L9T6L5"/>
<dbReference type="PANTHER" id="PTHR33048:SF108">
    <property type="entry name" value="INTEGRAL MEMBRANE PROTEIN"/>
    <property type="match status" value="1"/>
</dbReference>
<keyword evidence="10" id="KW-1185">Reference proteome</keyword>
<sequence>MAVENLQPIAYAVISIAFALGSASIFLRLYCRWRLRTFGKDDAAAIFLFAVNTVQQAILYVFLQYGCGLPTDKAPDGILQQINTFLFVEEVFYMFVHFVLKQTFLLFYLRLSPKRNFQWAVYVTMAACLLFLIIEWLLAFLQAQPLDAYFHSERYPNAKRLNDYVVQMVPTGLNALSDIVILILPVPTVLNLQMSRRRKLAVLGIICFGSLSVVTALCRFIVQKQLISDPDTSYIMGRMVIVAGIEIQIAVVAVNLPALRSLFTTLVGSSHEASQFSYDRYNKGQGVHRLGSLPSHSRGQSTSRGRRLVSRKSGNRDGLGDTLTGSEEELVRRQGNNSDKIQVVTDVDIVSSHGGDESTTLDIGFPPAKGVQHIRGRQ</sequence>
<dbReference type="InterPro" id="IPR052337">
    <property type="entry name" value="SAT4-like"/>
</dbReference>
<dbReference type="EMBL" id="KV878593">
    <property type="protein sequence ID" value="OJJ55011.1"/>
    <property type="molecule type" value="Genomic_DNA"/>
</dbReference>
<dbReference type="Proteomes" id="UP000184356">
    <property type="component" value="Unassembled WGS sequence"/>
</dbReference>
<feature type="region of interest" description="Disordered" evidence="6">
    <location>
        <begin position="288"/>
        <end position="325"/>
    </location>
</feature>
<feature type="region of interest" description="Disordered" evidence="6">
    <location>
        <begin position="355"/>
        <end position="378"/>
    </location>
</feature>
<evidence type="ECO:0000256" key="5">
    <source>
        <dbReference type="ARBA" id="ARBA00038359"/>
    </source>
</evidence>
<gene>
    <name evidence="9" type="ORF">ASPSYDRAFT_93035</name>
</gene>
<keyword evidence="2 7" id="KW-0812">Transmembrane</keyword>
<dbReference type="Pfam" id="PF20684">
    <property type="entry name" value="Fung_rhodopsin"/>
    <property type="match status" value="1"/>
</dbReference>